<dbReference type="Pfam" id="PF25954">
    <property type="entry name" value="Beta-barrel_RND_2"/>
    <property type="match status" value="1"/>
</dbReference>
<dbReference type="PANTHER" id="PTHR30469:SF15">
    <property type="entry name" value="HLYD FAMILY OF SECRETION PROTEINS"/>
    <property type="match status" value="1"/>
</dbReference>
<feature type="domain" description="CusB-like beta-barrel" evidence="3">
    <location>
        <begin position="252"/>
        <end position="323"/>
    </location>
</feature>
<sequence>MLRIKKSISMIMLMLLTVTFFVGCGSKEEETVAAQLTAIETYSVKTGDIQLVHNSFGNIKPLREVAIVPKVAEKVTSIMKDMGDRVAEGDILFSLEKTSFYQQLDQLDAQLRQQLMQAEAAMRQTEIQYYSAKEDYNRMKALYEAQAVSRQMLDTHENAYKLAESQYNNAKDNYYLLQNKVLVGTAEDNTHLTAEAKSVLETQKESILKMITDSEVRSPITGIVANRNIEIGEMVSPQMPAFTVVDIDAVVIETEVTEGMISSISIGQETAVSIQALDGKKFTGIVDSISPVVSEQRVGYPVKIIINNVTHEIRPGMFAEISFVIDNRSNTLLVPMEAVLTIDGVSSVFVLKDNDIVARQMVETGAKDGEYFEITKGLQEGDLVVVKGQHFIIDGEKVQPVGGVQ</sequence>
<dbReference type="SUPFAM" id="SSF111369">
    <property type="entry name" value="HlyD-like secretion proteins"/>
    <property type="match status" value="2"/>
</dbReference>
<dbReference type="Pfam" id="PF25973">
    <property type="entry name" value="BSH_CzcB"/>
    <property type="match status" value="1"/>
</dbReference>
<dbReference type="OrthoDB" id="9810430at2"/>
<dbReference type="InterPro" id="IPR058647">
    <property type="entry name" value="BSH_CzcB-like"/>
</dbReference>
<evidence type="ECO:0000259" key="5">
    <source>
        <dbReference type="Pfam" id="PF25989"/>
    </source>
</evidence>
<name>A0A1I0FLJ9_9FIRM</name>
<feature type="coiled-coil region" evidence="2">
    <location>
        <begin position="101"/>
        <end position="128"/>
    </location>
</feature>
<evidence type="ECO:0000256" key="1">
    <source>
        <dbReference type="ARBA" id="ARBA00009477"/>
    </source>
</evidence>
<dbReference type="EMBL" id="FOHU01000015">
    <property type="protein sequence ID" value="SET59090.1"/>
    <property type="molecule type" value="Genomic_DNA"/>
</dbReference>
<dbReference type="Gene3D" id="2.40.420.20">
    <property type="match status" value="1"/>
</dbReference>
<dbReference type="Gene3D" id="2.40.50.100">
    <property type="match status" value="1"/>
</dbReference>
<dbReference type="Gene3D" id="2.40.30.170">
    <property type="match status" value="1"/>
</dbReference>
<feature type="domain" description="YknX-like C-terminal permuted SH3-like" evidence="5">
    <location>
        <begin position="333"/>
        <end position="399"/>
    </location>
</feature>
<dbReference type="InterPro" id="IPR058792">
    <property type="entry name" value="Beta-barrel_RND_2"/>
</dbReference>
<dbReference type="NCBIfam" id="TIGR01730">
    <property type="entry name" value="RND_mfp"/>
    <property type="match status" value="1"/>
</dbReference>
<keyword evidence="7" id="KW-1185">Reference proteome</keyword>
<dbReference type="PROSITE" id="PS51257">
    <property type="entry name" value="PROKAR_LIPOPROTEIN"/>
    <property type="match status" value="1"/>
</dbReference>
<evidence type="ECO:0000259" key="4">
    <source>
        <dbReference type="Pfam" id="PF25973"/>
    </source>
</evidence>
<feature type="domain" description="CzcB-like barrel-sandwich hybrid" evidence="4">
    <location>
        <begin position="64"/>
        <end position="246"/>
    </location>
</feature>
<dbReference type="GO" id="GO:1990281">
    <property type="term" value="C:efflux pump complex"/>
    <property type="evidence" value="ECO:0007669"/>
    <property type="project" value="TreeGrafter"/>
</dbReference>
<dbReference type="Gene3D" id="1.10.287.470">
    <property type="entry name" value="Helix hairpin bin"/>
    <property type="match status" value="1"/>
</dbReference>
<protein>
    <submittedName>
        <fullName evidence="6">Barrel-sandwich domain of CusB or HlyD membrane-fusion</fullName>
    </submittedName>
</protein>
<dbReference type="Proteomes" id="UP000199568">
    <property type="component" value="Unassembled WGS sequence"/>
</dbReference>
<reference evidence="6 7" key="1">
    <citation type="submission" date="2016-10" db="EMBL/GenBank/DDBJ databases">
        <authorList>
            <person name="de Groot N.N."/>
        </authorList>
    </citation>
    <scope>NUCLEOTIDE SEQUENCE [LARGE SCALE GENOMIC DNA]</scope>
    <source>
        <strain evidence="6 7">DSM 18979</strain>
    </source>
</reference>
<accession>A0A1I0FLJ9</accession>
<evidence type="ECO:0000256" key="2">
    <source>
        <dbReference type="SAM" id="Coils"/>
    </source>
</evidence>
<dbReference type="STRING" id="426128.SAMN05660297_02854"/>
<dbReference type="InterPro" id="IPR006143">
    <property type="entry name" value="RND_pump_MFP"/>
</dbReference>
<dbReference type="AlphaFoldDB" id="A0A1I0FLJ9"/>
<dbReference type="Pfam" id="PF25989">
    <property type="entry name" value="YknX_C"/>
    <property type="match status" value="1"/>
</dbReference>
<evidence type="ECO:0000259" key="3">
    <source>
        <dbReference type="Pfam" id="PF25954"/>
    </source>
</evidence>
<dbReference type="GO" id="GO:0015562">
    <property type="term" value="F:efflux transmembrane transporter activity"/>
    <property type="evidence" value="ECO:0007669"/>
    <property type="project" value="TreeGrafter"/>
</dbReference>
<dbReference type="InterPro" id="IPR058637">
    <property type="entry name" value="YknX-like_C"/>
</dbReference>
<dbReference type="PANTHER" id="PTHR30469">
    <property type="entry name" value="MULTIDRUG RESISTANCE PROTEIN MDTA"/>
    <property type="match status" value="1"/>
</dbReference>
<dbReference type="RefSeq" id="WP_090445515.1">
    <property type="nucleotide sequence ID" value="NZ_FOHU01000015.1"/>
</dbReference>
<comment type="similarity">
    <text evidence="1">Belongs to the membrane fusion protein (MFP) (TC 8.A.1) family.</text>
</comment>
<organism evidence="6 7">
    <name type="scientific">Natronincola peptidivorans</name>
    <dbReference type="NCBI Taxonomy" id="426128"/>
    <lineage>
        <taxon>Bacteria</taxon>
        <taxon>Bacillati</taxon>
        <taxon>Bacillota</taxon>
        <taxon>Clostridia</taxon>
        <taxon>Peptostreptococcales</taxon>
        <taxon>Natronincolaceae</taxon>
        <taxon>Natronincola</taxon>
    </lineage>
</organism>
<gene>
    <name evidence="6" type="ORF">SAMN05660297_02854</name>
</gene>
<proteinExistence type="inferred from homology"/>
<keyword evidence="2" id="KW-0175">Coiled coil</keyword>
<evidence type="ECO:0000313" key="6">
    <source>
        <dbReference type="EMBL" id="SET59090.1"/>
    </source>
</evidence>
<evidence type="ECO:0000313" key="7">
    <source>
        <dbReference type="Proteomes" id="UP000199568"/>
    </source>
</evidence>